<feature type="transmembrane region" description="Helical" evidence="6">
    <location>
        <begin position="378"/>
        <end position="402"/>
    </location>
</feature>
<feature type="transmembrane region" description="Helical" evidence="6">
    <location>
        <begin position="344"/>
        <end position="366"/>
    </location>
</feature>
<evidence type="ECO:0000313" key="11">
    <source>
        <dbReference type="RefSeq" id="XP_050938793.1"/>
    </source>
</evidence>
<dbReference type="Pfam" id="PF23262">
    <property type="entry name" value="NFD4_C"/>
    <property type="match status" value="1"/>
</dbReference>
<dbReference type="Proteomes" id="UP001652600">
    <property type="component" value="Chromosome 3"/>
</dbReference>
<dbReference type="RefSeq" id="XP_050938793.1">
    <property type="nucleotide sequence ID" value="XM_051082836.1"/>
</dbReference>
<evidence type="ECO:0000256" key="5">
    <source>
        <dbReference type="SAM" id="MobiDB-lite"/>
    </source>
</evidence>
<gene>
    <name evidence="10 11" type="primary">LOC103485475</name>
</gene>
<feature type="transmembrane region" description="Helical" evidence="6">
    <location>
        <begin position="103"/>
        <end position="120"/>
    </location>
</feature>
<evidence type="ECO:0000313" key="9">
    <source>
        <dbReference type="Proteomes" id="UP001652600"/>
    </source>
</evidence>
<evidence type="ECO:0000259" key="7">
    <source>
        <dbReference type="Pfam" id="PF06813"/>
    </source>
</evidence>
<comment type="subcellular location">
    <subcellularLocation>
        <location evidence="1">Membrane</location>
        <topology evidence="1">Multi-pass membrane protein</topology>
    </subcellularLocation>
</comment>
<sequence>MCVLVFVGTNGETYFNTVSLVSCVQNFPKSRGPVVGILKGFAGLSGAILTQIYAIIHSPDSANLIFMVAVGPALVAIGVMFFIRPVAGHRQVRPSDGMSFSSVYGVCLLLAAYLMGVMLIEDLVTLSPTVITIFTVVMFVILLTPFLIPVTLTFSSETTTYAEQEALLPPSEKEEPARTEPDGNEVIFSEVEDEKSEGEDLLPASERQKRIAQLQAKLLQAAAEGAVRVKRRKGPRRGEDFTLGQALIKADFWLIFSSHLLGSGTGLTVIDNLGQMSQSLGYDNTHIFVSLISIWNFLGRVGGGYLSEIVVRDFAYPRPIAMTIAQVLMIFGHVFIGMGWPGAMYIGTLITGLGYGAHWAIVPATASELFGLKKFGALYNFITLSTPMGSLIFSGLIASSIYDSEAEKQARNHLTQFQSSSSLWFTRLYAEGPHKCEGAICFFLTCMIMAGFCAIAGILSLILVYRTKGVYHNLYGKSRTSTLS</sequence>
<feature type="transmembrane region" description="Helical" evidence="6">
    <location>
        <begin position="37"/>
        <end position="56"/>
    </location>
</feature>
<keyword evidence="4 6" id="KW-0472">Membrane</keyword>
<keyword evidence="9" id="KW-1185">Reference proteome</keyword>
<evidence type="ECO:0000256" key="4">
    <source>
        <dbReference type="ARBA" id="ARBA00023136"/>
    </source>
</evidence>
<keyword evidence="3 6" id="KW-1133">Transmembrane helix</keyword>
<dbReference type="AlphaFoldDB" id="A0A1S3B3U2"/>
<evidence type="ECO:0000313" key="10">
    <source>
        <dbReference type="RefSeq" id="XP_008441327.1"/>
    </source>
</evidence>
<dbReference type="GeneID" id="103485475"/>
<evidence type="ECO:0000256" key="3">
    <source>
        <dbReference type="ARBA" id="ARBA00022989"/>
    </source>
</evidence>
<evidence type="ECO:0000256" key="6">
    <source>
        <dbReference type="SAM" id="Phobius"/>
    </source>
</evidence>
<evidence type="ECO:0000256" key="2">
    <source>
        <dbReference type="ARBA" id="ARBA00022692"/>
    </source>
</evidence>
<dbReference type="PANTHER" id="PTHR21576:SF73">
    <property type="entry name" value="F1C9.29 PROTEIN-RELATED"/>
    <property type="match status" value="1"/>
</dbReference>
<dbReference type="Gene3D" id="1.20.1250.20">
    <property type="entry name" value="MFS general substrate transporter like domains"/>
    <property type="match status" value="1"/>
</dbReference>
<evidence type="ECO:0000259" key="8">
    <source>
        <dbReference type="Pfam" id="PF23262"/>
    </source>
</evidence>
<dbReference type="InterPro" id="IPR010658">
    <property type="entry name" value="Nodulin-like"/>
</dbReference>
<dbReference type="SMR" id="A0A1S3B3U2"/>
<dbReference type="SUPFAM" id="SSF103473">
    <property type="entry name" value="MFS general substrate transporter"/>
    <property type="match status" value="1"/>
</dbReference>
<proteinExistence type="predicted"/>
<feature type="transmembrane region" description="Helical" evidence="6">
    <location>
        <begin position="319"/>
        <end position="338"/>
    </location>
</feature>
<dbReference type="InterPro" id="IPR036259">
    <property type="entry name" value="MFS_trans_sf"/>
</dbReference>
<feature type="domain" description="Nodulin-like" evidence="7">
    <location>
        <begin position="1"/>
        <end position="150"/>
    </location>
</feature>
<organism evidence="9 10">
    <name type="scientific">Cucumis melo</name>
    <name type="common">Muskmelon</name>
    <dbReference type="NCBI Taxonomy" id="3656"/>
    <lineage>
        <taxon>Eukaryota</taxon>
        <taxon>Viridiplantae</taxon>
        <taxon>Streptophyta</taxon>
        <taxon>Embryophyta</taxon>
        <taxon>Tracheophyta</taxon>
        <taxon>Spermatophyta</taxon>
        <taxon>Magnoliopsida</taxon>
        <taxon>eudicotyledons</taxon>
        <taxon>Gunneridae</taxon>
        <taxon>Pentapetalae</taxon>
        <taxon>rosids</taxon>
        <taxon>fabids</taxon>
        <taxon>Cucurbitales</taxon>
        <taxon>Cucurbitaceae</taxon>
        <taxon>Benincaseae</taxon>
        <taxon>Cucumis</taxon>
    </lineage>
</organism>
<evidence type="ECO:0000256" key="1">
    <source>
        <dbReference type="ARBA" id="ARBA00004141"/>
    </source>
</evidence>
<name>A0A1S3B3U2_CUCME</name>
<feature type="transmembrane region" description="Helical" evidence="6">
    <location>
        <begin position="246"/>
        <end position="267"/>
    </location>
</feature>
<protein>
    <submittedName>
        <fullName evidence="10 11">Protein NUCLEAR FUSION DEFECTIVE 4 isoform X3</fullName>
    </submittedName>
</protein>
<keyword evidence="2 6" id="KW-0812">Transmembrane</keyword>
<reference evidence="10" key="1">
    <citation type="submission" date="2025-04" db="UniProtKB">
        <authorList>
            <consortium name="RefSeq"/>
        </authorList>
    </citation>
    <scope>IDENTIFICATION</scope>
    <source>
        <tissue evidence="11">Stem</tissue>
    </source>
</reference>
<feature type="transmembrane region" description="Helical" evidence="6">
    <location>
        <begin position="442"/>
        <end position="465"/>
    </location>
</feature>
<dbReference type="PANTHER" id="PTHR21576">
    <property type="entry name" value="UNCHARACTERIZED NODULIN-LIKE PROTEIN"/>
    <property type="match status" value="1"/>
</dbReference>
<dbReference type="InterPro" id="IPR056555">
    <property type="entry name" value="NFD4_C"/>
</dbReference>
<accession>A0A1S3B3U2</accession>
<feature type="transmembrane region" description="Helical" evidence="6">
    <location>
        <begin position="287"/>
        <end position="307"/>
    </location>
</feature>
<feature type="transmembrane region" description="Helical" evidence="6">
    <location>
        <begin position="62"/>
        <end position="83"/>
    </location>
</feature>
<dbReference type="RefSeq" id="XP_008441327.1">
    <property type="nucleotide sequence ID" value="XM_008443105.2"/>
</dbReference>
<feature type="transmembrane region" description="Helical" evidence="6">
    <location>
        <begin position="126"/>
        <end position="148"/>
    </location>
</feature>
<feature type="compositionally biased region" description="Basic and acidic residues" evidence="5">
    <location>
        <begin position="171"/>
        <end position="181"/>
    </location>
</feature>
<dbReference type="GO" id="GO:0016020">
    <property type="term" value="C:membrane"/>
    <property type="evidence" value="ECO:0007669"/>
    <property type="project" value="UniProtKB-SubCell"/>
</dbReference>
<feature type="domain" description="NFD4 C-terminal" evidence="8">
    <location>
        <begin position="247"/>
        <end position="409"/>
    </location>
</feature>
<dbReference type="Pfam" id="PF06813">
    <property type="entry name" value="Nodulin-like"/>
    <property type="match status" value="1"/>
</dbReference>
<feature type="region of interest" description="Disordered" evidence="5">
    <location>
        <begin position="166"/>
        <end position="185"/>
    </location>
</feature>